<keyword evidence="3" id="KW-1185">Reference proteome</keyword>
<organism evidence="2 3">
    <name type="scientific">Dendrothele bispora (strain CBS 962.96)</name>
    <dbReference type="NCBI Taxonomy" id="1314807"/>
    <lineage>
        <taxon>Eukaryota</taxon>
        <taxon>Fungi</taxon>
        <taxon>Dikarya</taxon>
        <taxon>Basidiomycota</taxon>
        <taxon>Agaricomycotina</taxon>
        <taxon>Agaricomycetes</taxon>
        <taxon>Agaricomycetidae</taxon>
        <taxon>Agaricales</taxon>
        <taxon>Agaricales incertae sedis</taxon>
        <taxon>Dendrothele</taxon>
    </lineage>
</organism>
<accession>A0A4S8M4F8</accession>
<proteinExistence type="predicted"/>
<protein>
    <submittedName>
        <fullName evidence="2">Uncharacterized protein</fullName>
    </submittedName>
</protein>
<gene>
    <name evidence="2" type="ORF">K435DRAFT_857976</name>
</gene>
<name>A0A4S8M4F8_DENBC</name>
<feature type="region of interest" description="Disordered" evidence="1">
    <location>
        <begin position="251"/>
        <end position="273"/>
    </location>
</feature>
<dbReference type="OrthoDB" id="2634326at2759"/>
<reference evidence="2 3" key="1">
    <citation type="journal article" date="2019" name="Nat. Ecol. Evol.">
        <title>Megaphylogeny resolves global patterns of mushroom evolution.</title>
        <authorList>
            <person name="Varga T."/>
            <person name="Krizsan K."/>
            <person name="Foldi C."/>
            <person name="Dima B."/>
            <person name="Sanchez-Garcia M."/>
            <person name="Sanchez-Ramirez S."/>
            <person name="Szollosi G.J."/>
            <person name="Szarkandi J.G."/>
            <person name="Papp V."/>
            <person name="Albert L."/>
            <person name="Andreopoulos W."/>
            <person name="Angelini C."/>
            <person name="Antonin V."/>
            <person name="Barry K.W."/>
            <person name="Bougher N.L."/>
            <person name="Buchanan P."/>
            <person name="Buyck B."/>
            <person name="Bense V."/>
            <person name="Catcheside P."/>
            <person name="Chovatia M."/>
            <person name="Cooper J."/>
            <person name="Damon W."/>
            <person name="Desjardin D."/>
            <person name="Finy P."/>
            <person name="Geml J."/>
            <person name="Haridas S."/>
            <person name="Hughes K."/>
            <person name="Justo A."/>
            <person name="Karasinski D."/>
            <person name="Kautmanova I."/>
            <person name="Kiss B."/>
            <person name="Kocsube S."/>
            <person name="Kotiranta H."/>
            <person name="LaButti K.M."/>
            <person name="Lechner B.E."/>
            <person name="Liimatainen K."/>
            <person name="Lipzen A."/>
            <person name="Lukacs Z."/>
            <person name="Mihaltcheva S."/>
            <person name="Morgado L.N."/>
            <person name="Niskanen T."/>
            <person name="Noordeloos M.E."/>
            <person name="Ohm R.A."/>
            <person name="Ortiz-Santana B."/>
            <person name="Ovrebo C."/>
            <person name="Racz N."/>
            <person name="Riley R."/>
            <person name="Savchenko A."/>
            <person name="Shiryaev A."/>
            <person name="Soop K."/>
            <person name="Spirin V."/>
            <person name="Szebenyi C."/>
            <person name="Tomsovsky M."/>
            <person name="Tulloss R.E."/>
            <person name="Uehling J."/>
            <person name="Grigoriev I.V."/>
            <person name="Vagvolgyi C."/>
            <person name="Papp T."/>
            <person name="Martin F.M."/>
            <person name="Miettinen O."/>
            <person name="Hibbett D.S."/>
            <person name="Nagy L.G."/>
        </authorList>
    </citation>
    <scope>NUCLEOTIDE SEQUENCE [LARGE SCALE GENOMIC DNA]</scope>
    <source>
        <strain evidence="2 3">CBS 962.96</strain>
    </source>
</reference>
<evidence type="ECO:0000256" key="1">
    <source>
        <dbReference type="SAM" id="MobiDB-lite"/>
    </source>
</evidence>
<evidence type="ECO:0000313" key="3">
    <source>
        <dbReference type="Proteomes" id="UP000297245"/>
    </source>
</evidence>
<sequence>MSEQTQAIRITSADVYHKPELLLHSACPDAPLTAFDGRVGAVIGDTGYFVTSPNMDLVYSPHFTLCSTRMRRDYHFSTDDPMYFPQPFNMTLGIDPNQKTSSLTLPIHCLIKSALRLVEGLQLAATQDKSLLLLANIQCQYLELYARLEWLNKYLPCILGQEKTHSVDSRLMGAFAYSPDDLQRLYHAGIPVWYVWEVTYLPLTLLDLADADPPHRVIWSGGWTQGEHYAAMARYIRTLYQFPVMGTLTGPPSSPAAPSTSSSTSPSISSLTSPTSQVLVDILSKGPVPPRPKNNPQKVAKLQCLGTSFFHLSIPSAAVPAWGTALSELSSFHDVRIPEKLGTYLPQPESLLSSDSELTQAYLISTWVKLRPLFLWLLSNAGSNPLNLKGHQWRSILDLGHGLQYKEGSGTSTSWKHTEMENLLRLHLADRRHHVELTFETLPTADVEWRGEALLLDRLPRLQVAKEILWELYEINFRMELMTLDRTLLLNVEWGLRQNELSHCWDGLPFHVNFDHSGSGLGSPSFLQRLPYTQALYYVIRAWPGPKPDEITFPFPIQITDGSVTKTHFEKQVTMVEEALARFYVRTFFNTFARAPTIPHCLSSL</sequence>
<dbReference type="AlphaFoldDB" id="A0A4S8M4F8"/>
<dbReference type="Proteomes" id="UP000297245">
    <property type="component" value="Unassembled WGS sequence"/>
</dbReference>
<evidence type="ECO:0000313" key="2">
    <source>
        <dbReference type="EMBL" id="THU97074.1"/>
    </source>
</evidence>
<dbReference type="EMBL" id="ML179163">
    <property type="protein sequence ID" value="THU97074.1"/>
    <property type="molecule type" value="Genomic_DNA"/>
</dbReference>